<organism evidence="3 4">
    <name type="scientific">Trypanosoma cruzi</name>
    <dbReference type="NCBI Taxonomy" id="5693"/>
    <lineage>
        <taxon>Eukaryota</taxon>
        <taxon>Discoba</taxon>
        <taxon>Euglenozoa</taxon>
        <taxon>Kinetoplastea</taxon>
        <taxon>Metakinetoplastina</taxon>
        <taxon>Trypanosomatida</taxon>
        <taxon>Trypanosomatidae</taxon>
        <taxon>Trypanosoma</taxon>
        <taxon>Schizotrypanum</taxon>
    </lineage>
</organism>
<dbReference type="Proteomes" id="UP000583944">
    <property type="component" value="Unassembled WGS sequence"/>
</dbReference>
<feature type="signal peptide" evidence="2">
    <location>
        <begin position="1"/>
        <end position="20"/>
    </location>
</feature>
<dbReference type="VEuPathDB" id="TriTrypDB:BCY84_08719"/>
<keyword evidence="2" id="KW-0732">Signal</keyword>
<evidence type="ECO:0000313" key="3">
    <source>
        <dbReference type="EMBL" id="KAF5218107.1"/>
    </source>
</evidence>
<accession>A0A7J6XUI0</accession>
<name>A0A7J6XUI0_TRYCR</name>
<evidence type="ECO:0000256" key="1">
    <source>
        <dbReference type="SAM" id="MobiDB-lite"/>
    </source>
</evidence>
<dbReference type="EMBL" id="JABDHM010000107">
    <property type="protein sequence ID" value="KAF5218107.1"/>
    <property type="molecule type" value="Genomic_DNA"/>
</dbReference>
<dbReference type="Gene3D" id="2.120.10.10">
    <property type="match status" value="1"/>
</dbReference>
<comment type="caution">
    <text evidence="3">The sequence shown here is derived from an EMBL/GenBank/DDBJ whole genome shotgun (WGS) entry which is preliminary data.</text>
</comment>
<dbReference type="InterPro" id="IPR036278">
    <property type="entry name" value="Sialidase_sf"/>
</dbReference>
<evidence type="ECO:0000313" key="4">
    <source>
        <dbReference type="Proteomes" id="UP000583944"/>
    </source>
</evidence>
<proteinExistence type="predicted"/>
<dbReference type="VEuPathDB" id="TriTrypDB:ECC02_008972"/>
<feature type="region of interest" description="Disordered" evidence="1">
    <location>
        <begin position="155"/>
        <end position="260"/>
    </location>
</feature>
<feature type="compositionally biased region" description="Polar residues" evidence="1">
    <location>
        <begin position="213"/>
        <end position="227"/>
    </location>
</feature>
<evidence type="ECO:0008006" key="5">
    <source>
        <dbReference type="Google" id="ProtNLM"/>
    </source>
</evidence>
<gene>
    <name evidence="3" type="ORF">ECC02_008972</name>
</gene>
<reference evidence="3 4" key="1">
    <citation type="journal article" date="2019" name="Genome Biol. Evol.">
        <title>Nanopore Sequencing Significantly Improves Genome Assembly of the Protozoan Parasite Trypanosoma cruzi.</title>
        <authorList>
            <person name="Diaz-Viraque F."/>
            <person name="Pita S."/>
            <person name="Greif G."/>
            <person name="de Souza R.C.M."/>
            <person name="Iraola G."/>
            <person name="Robello C."/>
        </authorList>
    </citation>
    <scope>NUCLEOTIDE SEQUENCE [LARGE SCALE GENOMIC DNA]</scope>
    <source>
        <strain evidence="3 4">Berenice</strain>
    </source>
</reference>
<protein>
    <recommendedName>
        <fullName evidence="5">Trans-sialidase</fullName>
    </recommendedName>
</protein>
<dbReference type="AlphaFoldDB" id="A0A7J6XUI0"/>
<sequence length="463" mass="50085">MLLLWCMLAVALLHCYCCNSVCVMGAGSAGHVSGDAHAVVVPVDVSCAPSDGSPSYRVRVCVWAWKKCSAAGAEAQHENYTFSGFDVRMHSRDGELCAVCHVANAVHTSSNCAASCATEEEGATVAFTMNVTTHKYAGPYELWWRQFFPDGTIHPPARSGDADRTGICQLPPLREGKDDTKSGGITAPQVNAEPSRQNEDWRQSAAADAPNTVDPSPASNTATNTSETKPEFAFVRNTKVAPAPSERRPTPFTEPKGNPIDDAMCGSINVELPRGVDLFVLQTTLVQPKDGIVPVTTRDSFASPSLVSAGGVIAVFFEGHMDAEYQGGQLSKPFSSDVVAGCIDSAWNWSTLVGEVNKRIHGKHTLWLVQRRERRVWVLCSAPQQSRRATECFLLREALMCPTKVGAGERAAWSRNWLWVMSRIPRVASRVDGSNGAIPNHCRNGSLLLLTRVTGRSSLLLMA</sequence>
<feature type="chain" id="PRO_5029650503" description="Trans-sialidase" evidence="2">
    <location>
        <begin position="21"/>
        <end position="463"/>
    </location>
</feature>
<evidence type="ECO:0000256" key="2">
    <source>
        <dbReference type="SAM" id="SignalP"/>
    </source>
</evidence>
<dbReference type="SUPFAM" id="SSF50939">
    <property type="entry name" value="Sialidases"/>
    <property type="match status" value="1"/>
</dbReference>